<dbReference type="Pfam" id="PF12097">
    <property type="entry name" value="DUF3573"/>
    <property type="match status" value="1"/>
</dbReference>
<dbReference type="EMBL" id="JBHSJH010000001">
    <property type="protein sequence ID" value="MFC4891507.1"/>
    <property type="molecule type" value="Genomic_DNA"/>
</dbReference>
<comment type="caution">
    <text evidence="2">The sequence shown here is derived from an EMBL/GenBank/DDBJ whole genome shotgun (WGS) entry which is preliminary data.</text>
</comment>
<feature type="chain" id="PRO_5046674320" evidence="1">
    <location>
        <begin position="22"/>
        <end position="512"/>
    </location>
</feature>
<reference evidence="3" key="1">
    <citation type="journal article" date="2019" name="Int. J. Syst. Evol. Microbiol.">
        <title>The Global Catalogue of Microorganisms (GCM) 10K type strain sequencing project: providing services to taxonomists for standard genome sequencing and annotation.</title>
        <authorList>
            <consortium name="The Broad Institute Genomics Platform"/>
            <consortium name="The Broad Institute Genome Sequencing Center for Infectious Disease"/>
            <person name="Wu L."/>
            <person name="Ma J."/>
        </authorList>
    </citation>
    <scope>NUCLEOTIDE SEQUENCE [LARGE SCALE GENOMIC DNA]</scope>
    <source>
        <strain evidence="3">CGMCC 1.13718</strain>
    </source>
</reference>
<name>A0ABV9T8V6_9GAMM</name>
<organism evidence="2 3">
    <name type="scientific">Pseudofrancisella aestuarii</name>
    <dbReference type="NCBI Taxonomy" id="2670347"/>
    <lineage>
        <taxon>Bacteria</taxon>
        <taxon>Pseudomonadati</taxon>
        <taxon>Pseudomonadota</taxon>
        <taxon>Gammaproteobacteria</taxon>
        <taxon>Thiotrichales</taxon>
        <taxon>Francisellaceae</taxon>
        <taxon>Pseudofrancisella</taxon>
    </lineage>
</organism>
<evidence type="ECO:0000256" key="1">
    <source>
        <dbReference type="SAM" id="SignalP"/>
    </source>
</evidence>
<evidence type="ECO:0000313" key="3">
    <source>
        <dbReference type="Proteomes" id="UP001595926"/>
    </source>
</evidence>
<keyword evidence="1" id="KW-0732">Signal</keyword>
<dbReference type="InterPro" id="IPR021956">
    <property type="entry name" value="DUF3573"/>
</dbReference>
<gene>
    <name evidence="2" type="ORF">ACFPDQ_00410</name>
</gene>
<proteinExistence type="predicted"/>
<accession>A0ABV9T8V6</accession>
<keyword evidence="3" id="KW-1185">Reference proteome</keyword>
<dbReference type="Proteomes" id="UP001595926">
    <property type="component" value="Unassembled WGS sequence"/>
</dbReference>
<feature type="signal peptide" evidence="1">
    <location>
        <begin position="1"/>
        <end position="21"/>
    </location>
</feature>
<evidence type="ECO:0000313" key="2">
    <source>
        <dbReference type="EMBL" id="MFC4891507.1"/>
    </source>
</evidence>
<dbReference type="RefSeq" id="WP_119330747.1">
    <property type="nucleotide sequence ID" value="NZ_JBHSJH010000001.1"/>
</dbReference>
<sequence>MKLSKVKLFFLGLFLISSTYANEGDQKNTDSLTSADTKALLELQKQIQELQGEISSYKETDPRANFGIPPATSDADGFVTYSSKVGPEEDIGVDKILKGAPDGSVISDAANEDFFQYTITSSIVNSKGGIDVSEAAPITTQGQVSYLGSFSGNNSIPIGQISSNLFASTLLGQRGKFDDYSVFFGGFIEADAQVWFGSQIPTRKNNRSANGQNIYLNSAKLYFLSNLGHYVTAQFDFDADGADNFNVGNAFVIFGNLDTSPWFVTAGRNKLSVGAFGGGGPLTAGITKNLFSPGNVTNVSLNYKKERHNFNIAVFGAENKNTNSTDADFSLAYFYAAPVNEYLALGFNAGYIFNGRGAGTRNFDNITDTARVGVVNSDINLAFSNILPGLFQIGAGWAQTTNSSSQYNGMSNTYAGAWTVQANYAQKLAGRNTNFNVSYGQTYNANNIPMKLSSPVIGDNVTSGIGMSNQLIFSAQRAYFDNNVLFGPEYSYQKLYNGQSTNTITLDMAVYV</sequence>
<protein>
    <submittedName>
        <fullName evidence="2">DUF3573 domain-containing protein</fullName>
    </submittedName>
</protein>